<dbReference type="PANTHER" id="PTHR38605">
    <property type="entry name" value="ATPASE-RELATED"/>
    <property type="match status" value="1"/>
</dbReference>
<dbReference type="PIRSF" id="PIRSF019381">
    <property type="entry name" value="YcjX"/>
    <property type="match status" value="1"/>
</dbReference>
<dbReference type="Pfam" id="PF04317">
    <property type="entry name" value="DUF463"/>
    <property type="match status" value="1"/>
</dbReference>
<dbReference type="STRING" id="40754.THII_0543"/>
<evidence type="ECO:0000313" key="2">
    <source>
        <dbReference type="Proteomes" id="UP000031623"/>
    </source>
</evidence>
<evidence type="ECO:0000313" key="1">
    <source>
        <dbReference type="EMBL" id="BAP54840.1"/>
    </source>
</evidence>
<dbReference type="KEGG" id="tig:THII_0543"/>
<name>A0A090AJ15_9GAMM</name>
<evidence type="ECO:0008006" key="3">
    <source>
        <dbReference type="Google" id="ProtNLM"/>
    </source>
</evidence>
<sequence>MASHVNIINKWFSHLSPTSQQLEERINRSLDRQVKLAVTGLSRSGKTVFITSLVHQLLHGLEGTHLPFFQMVNSGRLRGTKIMPQPDMHIPSFRYDRAIEQLCGEPPTWPAPTSGISEIRLAIRYLSHNLLLKHISPINTLYIDIIDYPGEWLLDLPLLELTYEQWSEQIAATCQTEPRLSLSAAWRSYLNEIDATEPVNEAILRQASMLYTEFLHQCKTPQYGLSLLQPGRFTMPGDLKGAPLLEFSPWFKIPQTGYAENSLLAEMKRRYESYKEHVVRKFYHEHFSSFDRQIVLVDVLRTFNAGYAAFIDMRDAINMVLNSFQYGKSGLLNKLFGLKIDKLLFAATKADHVTPNQLPHLERFLHNMLATSHNNVHFEGVQTETLALSAVKCTQAAYATFQGQKISCIKGVPVDSDKPVALFPGEVPIEVPMPAEWTEGRFNFVDFKPPRLANVHGTGLPHIRLDRALEFLLGDKF</sequence>
<dbReference type="HOGENOM" id="CLU_043657_0_0_6"/>
<dbReference type="EMBL" id="AP014633">
    <property type="protein sequence ID" value="BAP54840.1"/>
    <property type="molecule type" value="Genomic_DNA"/>
</dbReference>
<gene>
    <name evidence="1" type="ORF">THII_0543</name>
</gene>
<dbReference type="AlphaFoldDB" id="A0A090AJ15"/>
<organism evidence="1 2">
    <name type="scientific">Thioploca ingrica</name>
    <dbReference type="NCBI Taxonomy" id="40754"/>
    <lineage>
        <taxon>Bacteria</taxon>
        <taxon>Pseudomonadati</taxon>
        <taxon>Pseudomonadota</taxon>
        <taxon>Gammaproteobacteria</taxon>
        <taxon>Thiotrichales</taxon>
        <taxon>Thiotrichaceae</taxon>
        <taxon>Thioploca</taxon>
    </lineage>
</organism>
<reference evidence="1 2" key="1">
    <citation type="journal article" date="2014" name="ISME J.">
        <title>Ecophysiology of Thioploca ingrica as revealed by the complete genome sequence supplemented with proteomic evidence.</title>
        <authorList>
            <person name="Kojima H."/>
            <person name="Ogura Y."/>
            <person name="Yamamoto N."/>
            <person name="Togashi T."/>
            <person name="Mori H."/>
            <person name="Watanabe T."/>
            <person name="Nemoto F."/>
            <person name="Kurokawa K."/>
            <person name="Hayashi T."/>
            <person name="Fukui M."/>
        </authorList>
    </citation>
    <scope>NUCLEOTIDE SEQUENCE [LARGE SCALE GENOMIC DNA]</scope>
</reference>
<keyword evidence="2" id="KW-1185">Reference proteome</keyword>
<protein>
    <recommendedName>
        <fullName evidence="3">ATPase</fullName>
    </recommendedName>
</protein>
<dbReference type="PANTHER" id="PTHR38605:SF1">
    <property type="entry name" value="ATPASE"/>
    <property type="match status" value="1"/>
</dbReference>
<accession>A0A090AJ15</accession>
<dbReference type="Proteomes" id="UP000031623">
    <property type="component" value="Chromosome"/>
</dbReference>
<proteinExistence type="predicted"/>
<dbReference type="InterPro" id="IPR007413">
    <property type="entry name" value="YcjX-like"/>
</dbReference>